<evidence type="ECO:0000313" key="2">
    <source>
        <dbReference type="Proteomes" id="UP000177565"/>
    </source>
</evidence>
<gene>
    <name evidence="1" type="ORF">A3C06_00170</name>
</gene>
<dbReference type="Proteomes" id="UP000177565">
    <property type="component" value="Unassembled WGS sequence"/>
</dbReference>
<comment type="caution">
    <text evidence="1">The sequence shown here is derived from an EMBL/GenBank/DDBJ whole genome shotgun (WGS) entry which is preliminary data.</text>
</comment>
<dbReference type="EMBL" id="MHRQ01000017">
    <property type="protein sequence ID" value="OHA26717.1"/>
    <property type="molecule type" value="Genomic_DNA"/>
</dbReference>
<sequence length="76" mass="9027">MTEVNQLAITAYGKQKADTSISGCREEKWYFLMKTLAEYLQFYHHERIHLGKYLNGLTPHEKWQEWLSTVLPLKVN</sequence>
<organism evidence="1 2">
    <name type="scientific">Candidatus Taylorbacteria bacterium RIFCSPHIGHO2_02_FULL_46_13</name>
    <dbReference type="NCBI Taxonomy" id="1802312"/>
    <lineage>
        <taxon>Bacteria</taxon>
        <taxon>Candidatus Tayloriibacteriota</taxon>
    </lineage>
</organism>
<proteinExistence type="predicted"/>
<dbReference type="AlphaFoldDB" id="A0A1G2MS42"/>
<evidence type="ECO:0000313" key="1">
    <source>
        <dbReference type="EMBL" id="OHA26717.1"/>
    </source>
</evidence>
<protein>
    <submittedName>
        <fullName evidence="1">Uncharacterized protein</fullName>
    </submittedName>
</protein>
<name>A0A1G2MS42_9BACT</name>
<accession>A0A1G2MS42</accession>
<reference evidence="1 2" key="1">
    <citation type="journal article" date="2016" name="Nat. Commun.">
        <title>Thousands of microbial genomes shed light on interconnected biogeochemical processes in an aquifer system.</title>
        <authorList>
            <person name="Anantharaman K."/>
            <person name="Brown C.T."/>
            <person name="Hug L.A."/>
            <person name="Sharon I."/>
            <person name="Castelle C.J."/>
            <person name="Probst A.J."/>
            <person name="Thomas B.C."/>
            <person name="Singh A."/>
            <person name="Wilkins M.J."/>
            <person name="Karaoz U."/>
            <person name="Brodie E.L."/>
            <person name="Williams K.H."/>
            <person name="Hubbard S.S."/>
            <person name="Banfield J.F."/>
        </authorList>
    </citation>
    <scope>NUCLEOTIDE SEQUENCE [LARGE SCALE GENOMIC DNA]</scope>
</reference>